<name>A0A1T5JPY5_9BACT</name>
<keyword evidence="3" id="KW-1185">Reference proteome</keyword>
<gene>
    <name evidence="2" type="ORF">SAMN05660236_1352</name>
</gene>
<evidence type="ECO:0000313" key="3">
    <source>
        <dbReference type="Proteomes" id="UP000190961"/>
    </source>
</evidence>
<proteinExistence type="predicted"/>
<keyword evidence="1" id="KW-0812">Transmembrane</keyword>
<dbReference type="AlphaFoldDB" id="A0A1T5JPY5"/>
<accession>A0A1T5JPY5</accession>
<dbReference type="EMBL" id="FUZU01000001">
    <property type="protein sequence ID" value="SKC53527.1"/>
    <property type="molecule type" value="Genomic_DNA"/>
</dbReference>
<feature type="transmembrane region" description="Helical" evidence="1">
    <location>
        <begin position="12"/>
        <end position="29"/>
    </location>
</feature>
<keyword evidence="1" id="KW-1133">Transmembrane helix</keyword>
<feature type="transmembrane region" description="Helical" evidence="1">
    <location>
        <begin position="35"/>
        <end position="54"/>
    </location>
</feature>
<keyword evidence="1" id="KW-0472">Membrane</keyword>
<evidence type="ECO:0000313" key="2">
    <source>
        <dbReference type="EMBL" id="SKC53527.1"/>
    </source>
</evidence>
<dbReference type="Proteomes" id="UP000190961">
    <property type="component" value="Unassembled WGS sequence"/>
</dbReference>
<protein>
    <submittedName>
        <fullName evidence="2">Uncharacterized protein</fullName>
    </submittedName>
</protein>
<reference evidence="2 3" key="1">
    <citation type="submission" date="2017-02" db="EMBL/GenBank/DDBJ databases">
        <authorList>
            <person name="Peterson S.W."/>
        </authorList>
    </citation>
    <scope>NUCLEOTIDE SEQUENCE [LARGE SCALE GENOMIC DNA]</scope>
    <source>
        <strain evidence="2 3">DSM 25262</strain>
    </source>
</reference>
<organism evidence="2 3">
    <name type="scientific">Ohtaekwangia koreensis</name>
    <dbReference type="NCBI Taxonomy" id="688867"/>
    <lineage>
        <taxon>Bacteria</taxon>
        <taxon>Pseudomonadati</taxon>
        <taxon>Bacteroidota</taxon>
        <taxon>Cytophagia</taxon>
        <taxon>Cytophagales</taxon>
        <taxon>Fulvivirgaceae</taxon>
        <taxon>Ohtaekwangia</taxon>
    </lineage>
</organism>
<evidence type="ECO:0000256" key="1">
    <source>
        <dbReference type="SAM" id="Phobius"/>
    </source>
</evidence>
<sequence>MRKIIKNYKSSILGLAFVLVGIYLLVLSITFDYWIIGSLIIGGLMLLYSGDKFIERLEKILFGKILFKNKEEQQ</sequence>
<dbReference type="STRING" id="688867.SAMN05660236_1352"/>